<evidence type="ECO:0000259" key="5">
    <source>
        <dbReference type="PROSITE" id="PS51192"/>
    </source>
</evidence>
<keyword evidence="3 4" id="KW-0067">ATP-binding</keyword>
<dbReference type="InterPro" id="IPR027417">
    <property type="entry name" value="P-loop_NTPase"/>
</dbReference>
<dbReference type="Proteomes" id="UP001295794">
    <property type="component" value="Unassembled WGS sequence"/>
</dbReference>
<accession>A0AAD2HXM2</accession>
<keyword evidence="1 4" id="KW-0547">Nucleotide-binding</keyword>
<dbReference type="EC" id="3.6.4.13" evidence="4"/>
<comment type="similarity">
    <text evidence="4">Belongs to the DEAD box helicase family.</text>
</comment>
<organism evidence="6 7">
    <name type="scientific">Mycena citricolor</name>
    <dbReference type="NCBI Taxonomy" id="2018698"/>
    <lineage>
        <taxon>Eukaryota</taxon>
        <taxon>Fungi</taxon>
        <taxon>Dikarya</taxon>
        <taxon>Basidiomycota</taxon>
        <taxon>Agaricomycotina</taxon>
        <taxon>Agaricomycetes</taxon>
        <taxon>Agaricomycetidae</taxon>
        <taxon>Agaricales</taxon>
        <taxon>Marasmiineae</taxon>
        <taxon>Mycenaceae</taxon>
        <taxon>Mycena</taxon>
    </lineage>
</organism>
<dbReference type="PANTHER" id="PTHR24031">
    <property type="entry name" value="RNA HELICASE"/>
    <property type="match status" value="1"/>
</dbReference>
<feature type="domain" description="Helicase ATP-binding" evidence="5">
    <location>
        <begin position="1"/>
        <end position="81"/>
    </location>
</feature>
<feature type="non-terminal residue" evidence="6">
    <location>
        <position position="81"/>
    </location>
</feature>
<dbReference type="InterPro" id="IPR014001">
    <property type="entry name" value="Helicase_ATP-bd"/>
</dbReference>
<keyword evidence="7" id="KW-1185">Reference proteome</keyword>
<dbReference type="SUPFAM" id="SSF52540">
    <property type="entry name" value="P-loop containing nucleoside triphosphate hydrolases"/>
    <property type="match status" value="1"/>
</dbReference>
<gene>
    <name evidence="6" type="ORF">MYCIT1_LOCUS37170</name>
</gene>
<dbReference type="GO" id="GO:0003723">
    <property type="term" value="F:RNA binding"/>
    <property type="evidence" value="ECO:0007669"/>
    <property type="project" value="UniProtKB-UniRule"/>
</dbReference>
<keyword evidence="4" id="KW-0347">Helicase</keyword>
<evidence type="ECO:0000313" key="6">
    <source>
        <dbReference type="EMBL" id="CAK5284129.1"/>
    </source>
</evidence>
<dbReference type="GO" id="GO:0016787">
    <property type="term" value="F:hydrolase activity"/>
    <property type="evidence" value="ECO:0007669"/>
    <property type="project" value="UniProtKB-KW"/>
</dbReference>
<proteinExistence type="inferred from homology"/>
<dbReference type="GO" id="GO:0005524">
    <property type="term" value="F:ATP binding"/>
    <property type="evidence" value="ECO:0007669"/>
    <property type="project" value="UniProtKB-UniRule"/>
</dbReference>
<sequence>RLRALVVLPTRDLVTQVRETFEALGKGRGLKIGTATGQHSFAHEQSQLIADKTSSLAGGSSKVDILICTPGRLIDHLNETP</sequence>
<dbReference type="GO" id="GO:0003724">
    <property type="term" value="F:RNA helicase activity"/>
    <property type="evidence" value="ECO:0007669"/>
    <property type="project" value="UniProtKB-EC"/>
</dbReference>
<dbReference type="AlphaFoldDB" id="A0AAD2HXM2"/>
<comment type="catalytic activity">
    <reaction evidence="4">
        <text>ATP + H2O = ADP + phosphate + H(+)</text>
        <dbReference type="Rhea" id="RHEA:13065"/>
        <dbReference type="ChEBI" id="CHEBI:15377"/>
        <dbReference type="ChEBI" id="CHEBI:15378"/>
        <dbReference type="ChEBI" id="CHEBI:30616"/>
        <dbReference type="ChEBI" id="CHEBI:43474"/>
        <dbReference type="ChEBI" id="CHEBI:456216"/>
        <dbReference type="EC" id="3.6.4.13"/>
    </reaction>
</comment>
<evidence type="ECO:0000313" key="7">
    <source>
        <dbReference type="Proteomes" id="UP001295794"/>
    </source>
</evidence>
<keyword evidence="2 4" id="KW-0378">Hydrolase</keyword>
<dbReference type="PROSITE" id="PS51192">
    <property type="entry name" value="HELICASE_ATP_BIND_1"/>
    <property type="match status" value="1"/>
</dbReference>
<comment type="function">
    <text evidence="4">RNA helicase.</text>
</comment>
<evidence type="ECO:0000256" key="2">
    <source>
        <dbReference type="ARBA" id="ARBA00022801"/>
    </source>
</evidence>
<dbReference type="InterPro" id="IPR011545">
    <property type="entry name" value="DEAD/DEAH_box_helicase_dom"/>
</dbReference>
<evidence type="ECO:0000256" key="3">
    <source>
        <dbReference type="ARBA" id="ARBA00022840"/>
    </source>
</evidence>
<evidence type="ECO:0000256" key="4">
    <source>
        <dbReference type="RuleBase" id="RU365068"/>
    </source>
</evidence>
<keyword evidence="4" id="KW-0694">RNA-binding</keyword>
<dbReference type="Pfam" id="PF00270">
    <property type="entry name" value="DEAD"/>
    <property type="match status" value="1"/>
</dbReference>
<protein>
    <recommendedName>
        <fullName evidence="4">ATP-dependent RNA helicase</fullName>
        <ecNumber evidence="4">3.6.4.13</ecNumber>
    </recommendedName>
</protein>
<comment type="domain">
    <text evidence="4">The Q motif is unique to and characteristic of the DEAD box family of RNA helicases and controls ATP binding and hydrolysis.</text>
</comment>
<dbReference type="EMBL" id="CAVNYO010000478">
    <property type="protein sequence ID" value="CAK5284129.1"/>
    <property type="molecule type" value="Genomic_DNA"/>
</dbReference>
<name>A0AAD2HXM2_9AGAR</name>
<feature type="non-terminal residue" evidence="6">
    <location>
        <position position="1"/>
    </location>
</feature>
<comment type="caution">
    <text evidence="6">The sequence shown here is derived from an EMBL/GenBank/DDBJ whole genome shotgun (WGS) entry which is preliminary data.</text>
</comment>
<dbReference type="Gene3D" id="3.40.50.300">
    <property type="entry name" value="P-loop containing nucleotide triphosphate hydrolases"/>
    <property type="match status" value="1"/>
</dbReference>
<evidence type="ECO:0000256" key="1">
    <source>
        <dbReference type="ARBA" id="ARBA00022741"/>
    </source>
</evidence>
<reference evidence="6" key="1">
    <citation type="submission" date="2023-11" db="EMBL/GenBank/DDBJ databases">
        <authorList>
            <person name="De Vega J J."/>
            <person name="De Vega J J."/>
        </authorList>
    </citation>
    <scope>NUCLEOTIDE SEQUENCE</scope>
</reference>